<dbReference type="GO" id="GO:0005524">
    <property type="term" value="F:ATP binding"/>
    <property type="evidence" value="ECO:0007669"/>
    <property type="project" value="InterPro"/>
</dbReference>
<keyword evidence="1" id="KW-0175">Coiled coil</keyword>
<gene>
    <name evidence="4" type="ORF">TTHERM_00529750</name>
</gene>
<evidence type="ECO:0000313" key="4">
    <source>
        <dbReference type="EMBL" id="EAR85023.1"/>
    </source>
</evidence>
<proteinExistence type="predicted"/>
<dbReference type="KEGG" id="tet:TTHERM_00529750"/>
<evidence type="ECO:0000313" key="5">
    <source>
        <dbReference type="Proteomes" id="UP000009168"/>
    </source>
</evidence>
<feature type="coiled-coil region" evidence="1">
    <location>
        <begin position="657"/>
        <end position="684"/>
    </location>
</feature>
<dbReference type="eggNOG" id="KOG0239">
    <property type="taxonomic scope" value="Eukaryota"/>
</dbReference>
<sequence>MDQLQKVKVVARIRQQNISETYSNAPQQAQNISNIQANTSQMGTVKNFGDNVSMAQTQMGSPKSILANANQGMAQNSSLDKDGKVCIFTASSKQVKPIYVAASGNPIKKQLLQEYVKTDKNIIQYRHSILENANIFKFDHAMSYKINNEEIYKFQCQDLVQKAMSQGISSTFIVVGPAKAGKKFTIKGGEQTEKGILTRAVDDMIKLSELQSQSSGTKVTQKNKPVTVVFSIYAIYNNEIVDLLQKDPNEDELEEIELTFSGEFRKYYMKSRERLKSIGQGEQSIRRLHIIYKFQIYRNETGKSKNRIMNAPNGGLFSTVTFVHCADFCKAKLPEFVVLGDYLTDIATRKDANVMEVPAYSNSKLVSQLNDSLNSGKDNSCVLICNISGSYDYLSQSVDCLQYCAGIKERIDHYYEDVNTFNQDQDMINQLASPNNKSAQDLQQGSNIYRGSLGNSGVNGQGGEAAGTFRNSQNEFNKKYYENELIHVPMRDATYQFRRLRGENPNAQEIQQDLSNLMKDIYTFTDQTNGLTEEEIKDWAHDREQELQSIQNDISKLPPEQQKQFEAAQFKIAESLNFLQQIKKNAAQLAQNRSPTSGALKMSDDLGTLMSQYNKSKESLLRGSGSQEDLVKSYNQSDLQEGANQSYTYQNNQNGGKKSMQELREQILNKIEEVINENDASRRTVKVGGRNGESAEQYAERSSRNLRQLKEMLADQDFLIQEKRQRLKQKNKELREQQVELRNQLQYLENDIKEKDARVQYVQDQNEQLKEQIERDREIIQLKIDKEELLEKNDEELRELIDRLKIKLQRRKEECLMLKDNIDKVERDIYQQRVFYEEEKNSMVRQIKDLTNAYEDEKVRNQDIQRINENLDYQIDNQERLLKKLQEDLELSNKRYDNIQIMYQEEQSLSKELKLAQAVYEKRIDEAEDRAQTLEVKLNKLKRRFQEERNQIVEEKDQELIKKKEATARLKNEIKDLERRVQELTQDLKILKIENQKLQTFNEEIQRDQMQKNQQIKDLSEELESVQQELKRVRNIQRENAQYSSNDQQEKKKLLDENERLNHHLRKQDASIHMLETELEEKNIYIENLKKDLLQIDKENYGQKGFISQLERQNQYLSDVQHTDIDRLESKVKQLNQEIISLRKENQDLSQRDNEQQLRLTEFKIFTEKQNDKLNKNKNVIKHLTTQLDQMDEKVKELIHEKNLEISHVHQSSISQNAHNQSKNQINDSLFKSAQTYQRNTPAGVQPQQQQYNQQQQQQQRSILKKPRFNLIESDSDDSDYSSI</sequence>
<feature type="domain" description="Kinesin motor" evidence="3">
    <location>
        <begin position="4"/>
        <end position="414"/>
    </location>
</feature>
<feature type="compositionally biased region" description="Acidic residues" evidence="2">
    <location>
        <begin position="1274"/>
        <end position="1284"/>
    </location>
</feature>
<dbReference type="OMA" id="EPQYMDE"/>
<reference evidence="5" key="1">
    <citation type="journal article" date="2006" name="PLoS Biol.">
        <title>Macronuclear genome sequence of the ciliate Tetrahymena thermophila, a model eukaryote.</title>
        <authorList>
            <person name="Eisen J.A."/>
            <person name="Coyne R.S."/>
            <person name="Wu M."/>
            <person name="Wu D."/>
            <person name="Thiagarajan M."/>
            <person name="Wortman J.R."/>
            <person name="Badger J.H."/>
            <person name="Ren Q."/>
            <person name="Amedeo P."/>
            <person name="Jones K.M."/>
            <person name="Tallon L.J."/>
            <person name="Delcher A.L."/>
            <person name="Salzberg S.L."/>
            <person name="Silva J.C."/>
            <person name="Haas B.J."/>
            <person name="Majoros W.H."/>
            <person name="Farzad M."/>
            <person name="Carlton J.M."/>
            <person name="Smith R.K. Jr."/>
            <person name="Garg J."/>
            <person name="Pearlman R.E."/>
            <person name="Karrer K.M."/>
            <person name="Sun L."/>
            <person name="Manning G."/>
            <person name="Elde N.C."/>
            <person name="Turkewitz A.P."/>
            <person name="Asai D.J."/>
            <person name="Wilkes D.E."/>
            <person name="Wang Y."/>
            <person name="Cai H."/>
            <person name="Collins K."/>
            <person name="Stewart B.A."/>
            <person name="Lee S.R."/>
            <person name="Wilamowska K."/>
            <person name="Weinberg Z."/>
            <person name="Ruzzo W.L."/>
            <person name="Wloga D."/>
            <person name="Gaertig J."/>
            <person name="Frankel J."/>
            <person name="Tsao C.-C."/>
            <person name="Gorovsky M.A."/>
            <person name="Keeling P.J."/>
            <person name="Waller R.F."/>
            <person name="Patron N.J."/>
            <person name="Cherry J.M."/>
            <person name="Stover N.A."/>
            <person name="Krieger C.J."/>
            <person name="del Toro C."/>
            <person name="Ryder H.F."/>
            <person name="Williamson S.C."/>
            <person name="Barbeau R.A."/>
            <person name="Hamilton E.P."/>
            <person name="Orias E."/>
        </authorList>
    </citation>
    <scope>NUCLEOTIDE SEQUENCE [LARGE SCALE GENOMIC DNA]</scope>
    <source>
        <strain evidence="5">SB210</strain>
    </source>
</reference>
<dbReference type="GO" id="GO:0003777">
    <property type="term" value="F:microtubule motor activity"/>
    <property type="evidence" value="ECO:0007669"/>
    <property type="project" value="InterPro"/>
</dbReference>
<name>I7M6D8_TETTS</name>
<feature type="region of interest" description="Disordered" evidence="2">
    <location>
        <begin position="1239"/>
        <end position="1284"/>
    </location>
</feature>
<dbReference type="EMBL" id="GG662522">
    <property type="protein sequence ID" value="EAR85023.1"/>
    <property type="molecule type" value="Genomic_DNA"/>
</dbReference>
<dbReference type="OrthoDB" id="300011at2759"/>
<dbReference type="InParanoid" id="I7M6D8"/>
<dbReference type="PANTHER" id="PTHR23159:SF31">
    <property type="entry name" value="CENTROSOME-ASSOCIATED PROTEIN CEP250 ISOFORM X1"/>
    <property type="match status" value="1"/>
</dbReference>
<evidence type="ECO:0000256" key="1">
    <source>
        <dbReference type="SAM" id="Coils"/>
    </source>
</evidence>
<evidence type="ECO:0000256" key="2">
    <source>
        <dbReference type="SAM" id="MobiDB-lite"/>
    </source>
</evidence>
<dbReference type="InterPro" id="IPR001752">
    <property type="entry name" value="Kinesin_motor_dom"/>
</dbReference>
<keyword evidence="5" id="KW-1185">Reference proteome</keyword>
<dbReference type="RefSeq" id="XP_001032686.1">
    <property type="nucleotide sequence ID" value="XM_001032686.1"/>
</dbReference>
<dbReference type="GeneID" id="7837836"/>
<dbReference type="HOGENOM" id="CLU_262869_0_0_1"/>
<protein>
    <submittedName>
        <fullName evidence="4">Kinesin motor catalytic domain protein</fullName>
    </submittedName>
</protein>
<dbReference type="Proteomes" id="UP000009168">
    <property type="component" value="Unassembled WGS sequence"/>
</dbReference>
<evidence type="ECO:0000259" key="3">
    <source>
        <dbReference type="SMART" id="SM00129"/>
    </source>
</evidence>
<dbReference type="Pfam" id="PF00225">
    <property type="entry name" value="Kinesin"/>
    <property type="match status" value="1"/>
</dbReference>
<feature type="coiled-coil region" evidence="1">
    <location>
        <begin position="1072"/>
        <end position="1201"/>
    </location>
</feature>
<organism evidence="4 5">
    <name type="scientific">Tetrahymena thermophila (strain SB210)</name>
    <dbReference type="NCBI Taxonomy" id="312017"/>
    <lineage>
        <taxon>Eukaryota</taxon>
        <taxon>Sar</taxon>
        <taxon>Alveolata</taxon>
        <taxon>Ciliophora</taxon>
        <taxon>Intramacronucleata</taxon>
        <taxon>Oligohymenophorea</taxon>
        <taxon>Hymenostomatida</taxon>
        <taxon>Tetrahymenina</taxon>
        <taxon>Tetrahymenidae</taxon>
        <taxon>Tetrahymena</taxon>
    </lineage>
</organism>
<dbReference type="PANTHER" id="PTHR23159">
    <property type="entry name" value="CENTROSOMAL PROTEIN 2"/>
    <property type="match status" value="1"/>
</dbReference>
<feature type="coiled-coil region" evidence="1">
    <location>
        <begin position="720"/>
        <end position="1046"/>
    </location>
</feature>
<dbReference type="InterPro" id="IPR027417">
    <property type="entry name" value="P-loop_NTPase"/>
</dbReference>
<dbReference type="InterPro" id="IPR036961">
    <property type="entry name" value="Kinesin_motor_dom_sf"/>
</dbReference>
<dbReference type="Gene3D" id="3.40.850.10">
    <property type="entry name" value="Kinesin motor domain"/>
    <property type="match status" value="1"/>
</dbReference>
<feature type="compositionally biased region" description="Low complexity" evidence="2">
    <location>
        <begin position="1246"/>
        <end position="1260"/>
    </location>
</feature>
<dbReference type="GO" id="GO:0008017">
    <property type="term" value="F:microtubule binding"/>
    <property type="evidence" value="ECO:0007669"/>
    <property type="project" value="InterPro"/>
</dbReference>
<dbReference type="SUPFAM" id="SSF52540">
    <property type="entry name" value="P-loop containing nucleoside triphosphate hydrolases"/>
    <property type="match status" value="1"/>
</dbReference>
<dbReference type="GO" id="GO:0007018">
    <property type="term" value="P:microtubule-based movement"/>
    <property type="evidence" value="ECO:0007669"/>
    <property type="project" value="InterPro"/>
</dbReference>
<dbReference type="SMART" id="SM00129">
    <property type="entry name" value="KISc"/>
    <property type="match status" value="1"/>
</dbReference>
<dbReference type="STRING" id="312017.I7M6D8"/>
<accession>I7M6D8</accession>